<evidence type="ECO:0000313" key="9">
    <source>
        <dbReference type="Proteomes" id="UP000321197"/>
    </source>
</evidence>
<dbReference type="InterPro" id="IPR036778">
    <property type="entry name" value="OHCU_decarboxylase_sf"/>
</dbReference>
<dbReference type="Proteomes" id="UP000321197">
    <property type="component" value="Unassembled WGS sequence"/>
</dbReference>
<dbReference type="Pfam" id="PF09349">
    <property type="entry name" value="OHCU_decarbox"/>
    <property type="match status" value="1"/>
</dbReference>
<feature type="domain" description="Oxo-4-hydroxy-4-carboxy-5-ureidoimidazoline decarboxylase" evidence="7">
    <location>
        <begin position="22"/>
        <end position="174"/>
    </location>
</feature>
<dbReference type="PANTHER" id="PTHR43466">
    <property type="entry name" value="2-OXO-4-HYDROXY-4-CARBOXY-5-UREIDOIMIDAZOLINE DECARBOXYLASE-RELATED"/>
    <property type="match status" value="1"/>
</dbReference>
<dbReference type="SUPFAM" id="SSF158694">
    <property type="entry name" value="UraD-Like"/>
    <property type="match status" value="1"/>
</dbReference>
<dbReference type="GO" id="GO:0051997">
    <property type="term" value="F:2-oxo-4-hydroxy-4-carboxy-5-ureidoimidazoline decarboxylase activity"/>
    <property type="evidence" value="ECO:0007669"/>
    <property type="project" value="UniProtKB-EC"/>
</dbReference>
<reference evidence="8 9" key="1">
    <citation type="submission" date="2019-07" db="EMBL/GenBank/DDBJ databases">
        <title>Whole genome shotgun sequence of Meiothermus hypogaeus NBRC 106114.</title>
        <authorList>
            <person name="Hosoyama A."/>
            <person name="Uohara A."/>
            <person name="Ohji S."/>
            <person name="Ichikawa N."/>
        </authorList>
    </citation>
    <scope>NUCLEOTIDE SEQUENCE [LARGE SCALE GENOMIC DNA]</scope>
    <source>
        <strain evidence="8 9">NBRC 106114</strain>
    </source>
</reference>
<evidence type="ECO:0000256" key="3">
    <source>
        <dbReference type="ARBA" id="ARBA00012257"/>
    </source>
</evidence>
<dbReference type="EMBL" id="BJXL01000024">
    <property type="protein sequence ID" value="GEM82885.1"/>
    <property type="molecule type" value="Genomic_DNA"/>
</dbReference>
<dbReference type="NCBIfam" id="TIGR03164">
    <property type="entry name" value="UHCUDC"/>
    <property type="match status" value="1"/>
</dbReference>
<keyword evidence="5" id="KW-0210">Decarboxylase</keyword>
<evidence type="ECO:0000256" key="1">
    <source>
        <dbReference type="ARBA" id="ARBA00001163"/>
    </source>
</evidence>
<dbReference type="GO" id="GO:0019628">
    <property type="term" value="P:urate catabolic process"/>
    <property type="evidence" value="ECO:0007669"/>
    <property type="project" value="UniProtKB-UniPathway"/>
</dbReference>
<organism evidence="8 9">
    <name type="scientific">Meiothermus hypogaeus NBRC 106114</name>
    <dbReference type="NCBI Taxonomy" id="1227553"/>
    <lineage>
        <taxon>Bacteria</taxon>
        <taxon>Thermotogati</taxon>
        <taxon>Deinococcota</taxon>
        <taxon>Deinococci</taxon>
        <taxon>Thermales</taxon>
        <taxon>Thermaceae</taxon>
        <taxon>Meiothermus</taxon>
    </lineage>
</organism>
<sequence>MRENRTKPLTLERRTMTLAEMNQLSREAFVEAVGWVFEHSPWIALQAWESRPWDSLKALHRAMVRCVQEAPKEAQLALIRAHPDLGSRARMAPASVSEQKGAGLDALSPEEFQHIQALNQAYTAQFGFPFILAVRGKTKADVLRAMEQRLQNHPELEFQTALEEIYKIAYFRLADLLDKA</sequence>
<dbReference type="GO" id="GO:0000255">
    <property type="term" value="P:allantoin metabolic process"/>
    <property type="evidence" value="ECO:0007669"/>
    <property type="project" value="InterPro"/>
</dbReference>
<dbReference type="EC" id="4.1.1.97" evidence="3"/>
<dbReference type="AlphaFoldDB" id="A0A511QZT6"/>
<dbReference type="InterPro" id="IPR017580">
    <property type="entry name" value="OHCU_decarboxylase-1"/>
</dbReference>
<dbReference type="UniPathway" id="UPA00394">
    <property type="reaction ID" value="UER00652"/>
</dbReference>
<keyword evidence="4" id="KW-0659">Purine metabolism</keyword>
<dbReference type="PANTHER" id="PTHR43466:SF1">
    <property type="entry name" value="2-OXO-4-HYDROXY-4-CARBOXY-5-UREIDOIMIDAZOLINE DECARBOXYLASE-RELATED"/>
    <property type="match status" value="1"/>
</dbReference>
<gene>
    <name evidence="8" type="ORF">MHY01S_10510</name>
</gene>
<evidence type="ECO:0000256" key="5">
    <source>
        <dbReference type="ARBA" id="ARBA00022793"/>
    </source>
</evidence>
<proteinExistence type="predicted"/>
<comment type="caution">
    <text evidence="8">The sequence shown here is derived from an EMBL/GenBank/DDBJ whole genome shotgun (WGS) entry which is preliminary data.</text>
</comment>
<evidence type="ECO:0000256" key="4">
    <source>
        <dbReference type="ARBA" id="ARBA00022631"/>
    </source>
</evidence>
<comment type="pathway">
    <text evidence="2">Purine metabolism; urate degradation; (S)-allantoin from urate: step 3/3.</text>
</comment>
<evidence type="ECO:0000313" key="8">
    <source>
        <dbReference type="EMBL" id="GEM82885.1"/>
    </source>
</evidence>
<protein>
    <recommendedName>
        <fullName evidence="3">2-oxo-4-hydroxy-4-carboxy-5-ureidoimidazoline decarboxylase</fullName>
        <ecNumber evidence="3">4.1.1.97</ecNumber>
    </recommendedName>
</protein>
<comment type="catalytic activity">
    <reaction evidence="1">
        <text>5-hydroxy-2-oxo-4-ureido-2,5-dihydro-1H-imidazole-5-carboxylate + H(+) = (S)-allantoin + CO2</text>
        <dbReference type="Rhea" id="RHEA:26301"/>
        <dbReference type="ChEBI" id="CHEBI:15378"/>
        <dbReference type="ChEBI" id="CHEBI:15678"/>
        <dbReference type="ChEBI" id="CHEBI:16526"/>
        <dbReference type="ChEBI" id="CHEBI:58639"/>
        <dbReference type="EC" id="4.1.1.97"/>
    </reaction>
</comment>
<evidence type="ECO:0000256" key="6">
    <source>
        <dbReference type="ARBA" id="ARBA00023239"/>
    </source>
</evidence>
<dbReference type="Gene3D" id="1.10.3330.10">
    <property type="entry name" value="Oxo-4-hydroxy-4-carboxy-5-ureidoimidazoline decarboxylase"/>
    <property type="match status" value="1"/>
</dbReference>
<keyword evidence="6" id="KW-0456">Lyase</keyword>
<evidence type="ECO:0000256" key="2">
    <source>
        <dbReference type="ARBA" id="ARBA00004754"/>
    </source>
</evidence>
<dbReference type="GO" id="GO:0006144">
    <property type="term" value="P:purine nucleobase metabolic process"/>
    <property type="evidence" value="ECO:0007669"/>
    <property type="project" value="UniProtKB-KW"/>
</dbReference>
<evidence type="ECO:0000259" key="7">
    <source>
        <dbReference type="Pfam" id="PF09349"/>
    </source>
</evidence>
<name>A0A511QZT6_9DEIN</name>
<dbReference type="InterPro" id="IPR018020">
    <property type="entry name" value="OHCU_decarboxylase"/>
</dbReference>
<accession>A0A511QZT6</accession>